<feature type="compositionally biased region" description="Polar residues" evidence="1">
    <location>
        <begin position="28"/>
        <end position="47"/>
    </location>
</feature>
<protein>
    <recommendedName>
        <fullName evidence="2">mRNA capping enzyme adenylation domain-containing protein</fullName>
    </recommendedName>
</protein>
<dbReference type="AlphaFoldDB" id="A0AAD5MAI8"/>
<dbReference type="GO" id="GO:0006370">
    <property type="term" value="P:7-methylguanosine mRNA capping"/>
    <property type="evidence" value="ECO:0007669"/>
    <property type="project" value="InterPro"/>
</dbReference>
<evidence type="ECO:0000259" key="2">
    <source>
        <dbReference type="Pfam" id="PF01331"/>
    </source>
</evidence>
<dbReference type="EMBL" id="JAKCXM010000015">
    <property type="protein sequence ID" value="KAJ0408022.1"/>
    <property type="molecule type" value="Genomic_DNA"/>
</dbReference>
<dbReference type="Gene3D" id="3.30.1490.430">
    <property type="match status" value="1"/>
</dbReference>
<gene>
    <name evidence="3" type="ORF">P43SY_000226</name>
</gene>
<dbReference type="SUPFAM" id="SSF56091">
    <property type="entry name" value="DNA ligase/mRNA capping enzyme, catalytic domain"/>
    <property type="match status" value="1"/>
</dbReference>
<evidence type="ECO:0000313" key="3">
    <source>
        <dbReference type="EMBL" id="KAJ0408022.1"/>
    </source>
</evidence>
<evidence type="ECO:0000313" key="4">
    <source>
        <dbReference type="Proteomes" id="UP001209570"/>
    </source>
</evidence>
<organism evidence="3 4">
    <name type="scientific">Pythium insidiosum</name>
    <name type="common">Pythiosis disease agent</name>
    <dbReference type="NCBI Taxonomy" id="114742"/>
    <lineage>
        <taxon>Eukaryota</taxon>
        <taxon>Sar</taxon>
        <taxon>Stramenopiles</taxon>
        <taxon>Oomycota</taxon>
        <taxon>Peronosporomycetes</taxon>
        <taxon>Pythiales</taxon>
        <taxon>Pythiaceae</taxon>
        <taxon>Pythium</taxon>
    </lineage>
</organism>
<name>A0AAD5MAI8_PYTIN</name>
<accession>A0AAD5MAI8</accession>
<feature type="domain" description="mRNA capping enzyme adenylation" evidence="2">
    <location>
        <begin position="294"/>
        <end position="419"/>
    </location>
</feature>
<dbReference type="GO" id="GO:0005524">
    <property type="term" value="F:ATP binding"/>
    <property type="evidence" value="ECO:0007669"/>
    <property type="project" value="InterPro"/>
</dbReference>
<dbReference type="PANTHER" id="PTHR10367:SF17">
    <property type="entry name" value="MRNA-CAPPING ENZYME"/>
    <property type="match status" value="1"/>
</dbReference>
<feature type="compositionally biased region" description="Low complexity" evidence="1">
    <location>
        <begin position="66"/>
        <end position="76"/>
    </location>
</feature>
<proteinExistence type="predicted"/>
<sequence length="450" mass="49579">MSDSVSREQAALHAEVAARLRRAGGLNGSSSGSTIGTKRPNNSSNISRLLHPPSGGSSNGNGNGNGNDNSSSNSVGETMGSVADHSGSSSGSGGGSAASRGGGRKLLHWTAEQWRQFEAAPRYAKVMPTAKFLPIRAPLSSLYEIHYASDRSDYTPSSLMEKLLASTRSGPVVNVGLVIDATGSDYYLYDPKEWEDWDVKYVKLSTIIPEDADSDARREAEERLTVQFFEQVEKHKGSAMKDMDVMVYGSFGYNLVGFLTVRYMIEYCGVSLNAALKEFADALPPGLYSPDHLEAESHVNTLIDGIIVEDEDHDHKVARYLAFDLVFLEGAPVWQKKLEKRLQCLQNEIILPRKNDQTFDYTKEPFRVRMKDHFRLAKAEFLLTKFVKDVTHEVDGVIFTPTEAPYNLGGFENDDPVFKFVASEGNGIPGLDGSIPQRRLLQYIQTVPPK</sequence>
<keyword evidence="4" id="KW-1185">Reference proteome</keyword>
<reference evidence="3" key="1">
    <citation type="submission" date="2021-12" db="EMBL/GenBank/DDBJ databases">
        <title>Prjna785345.</title>
        <authorList>
            <person name="Rujirawat T."/>
            <person name="Krajaejun T."/>
        </authorList>
    </citation>
    <scope>NUCLEOTIDE SEQUENCE</scope>
    <source>
        <strain evidence="3">Pi057C3</strain>
    </source>
</reference>
<dbReference type="InterPro" id="IPR029021">
    <property type="entry name" value="Prot-tyrosine_phosphatase-like"/>
</dbReference>
<dbReference type="Gene3D" id="3.90.190.10">
    <property type="entry name" value="Protein tyrosine phosphatase superfamily"/>
    <property type="match status" value="1"/>
</dbReference>
<dbReference type="Proteomes" id="UP001209570">
    <property type="component" value="Unassembled WGS sequence"/>
</dbReference>
<feature type="region of interest" description="Disordered" evidence="1">
    <location>
        <begin position="21"/>
        <end position="102"/>
    </location>
</feature>
<comment type="caution">
    <text evidence="3">The sequence shown here is derived from an EMBL/GenBank/DDBJ whole genome shotgun (WGS) entry which is preliminary data.</text>
</comment>
<dbReference type="GO" id="GO:0004484">
    <property type="term" value="F:mRNA guanylyltransferase activity"/>
    <property type="evidence" value="ECO:0007669"/>
    <property type="project" value="InterPro"/>
</dbReference>
<dbReference type="InterPro" id="IPR051029">
    <property type="entry name" value="mRNA_Capping_Enz/RNA_Phosphat"/>
</dbReference>
<dbReference type="SUPFAM" id="SSF52799">
    <property type="entry name" value="(Phosphotyrosine protein) phosphatases II"/>
    <property type="match status" value="1"/>
</dbReference>
<evidence type="ECO:0000256" key="1">
    <source>
        <dbReference type="SAM" id="MobiDB-lite"/>
    </source>
</evidence>
<dbReference type="Pfam" id="PF01331">
    <property type="entry name" value="mRNA_cap_enzyme"/>
    <property type="match status" value="1"/>
</dbReference>
<dbReference type="PANTHER" id="PTHR10367">
    <property type="entry name" value="MRNA-CAPPING ENZYME"/>
    <property type="match status" value="1"/>
</dbReference>
<dbReference type="InterPro" id="IPR001339">
    <property type="entry name" value="mRNA_cap_enzyme_adenylation"/>
</dbReference>